<reference evidence="2 3" key="1">
    <citation type="submission" date="2024-04" db="EMBL/GenBank/DDBJ databases">
        <authorList>
            <person name="Waldvogel A.-M."/>
            <person name="Schoenle A."/>
        </authorList>
    </citation>
    <scope>NUCLEOTIDE SEQUENCE [LARGE SCALE GENOMIC DNA]</scope>
</reference>
<protein>
    <submittedName>
        <fullName evidence="2">Uncharacterized protein</fullName>
    </submittedName>
</protein>
<keyword evidence="3" id="KW-1185">Reference proteome</keyword>
<feature type="region of interest" description="Disordered" evidence="1">
    <location>
        <begin position="1"/>
        <end position="132"/>
    </location>
</feature>
<feature type="compositionally biased region" description="Polar residues" evidence="1">
    <location>
        <begin position="42"/>
        <end position="54"/>
    </location>
</feature>
<name>A0AAV2KVU0_KNICA</name>
<organism evidence="2 3">
    <name type="scientific">Knipowitschia caucasica</name>
    <name type="common">Caucasian dwarf goby</name>
    <name type="synonym">Pomatoschistus caucasicus</name>
    <dbReference type="NCBI Taxonomy" id="637954"/>
    <lineage>
        <taxon>Eukaryota</taxon>
        <taxon>Metazoa</taxon>
        <taxon>Chordata</taxon>
        <taxon>Craniata</taxon>
        <taxon>Vertebrata</taxon>
        <taxon>Euteleostomi</taxon>
        <taxon>Actinopterygii</taxon>
        <taxon>Neopterygii</taxon>
        <taxon>Teleostei</taxon>
        <taxon>Neoteleostei</taxon>
        <taxon>Acanthomorphata</taxon>
        <taxon>Gobiaria</taxon>
        <taxon>Gobiiformes</taxon>
        <taxon>Gobioidei</taxon>
        <taxon>Gobiidae</taxon>
        <taxon>Gobiinae</taxon>
        <taxon>Knipowitschia</taxon>
    </lineage>
</organism>
<evidence type="ECO:0000313" key="2">
    <source>
        <dbReference type="EMBL" id="CAL1591459.1"/>
    </source>
</evidence>
<evidence type="ECO:0000313" key="3">
    <source>
        <dbReference type="Proteomes" id="UP001497482"/>
    </source>
</evidence>
<gene>
    <name evidence="2" type="ORF">KC01_LOCUS20828</name>
</gene>
<dbReference type="AlphaFoldDB" id="A0AAV2KVU0"/>
<accession>A0AAV2KVU0</accession>
<dbReference type="Proteomes" id="UP001497482">
    <property type="component" value="Chromosome 2"/>
</dbReference>
<feature type="compositionally biased region" description="Polar residues" evidence="1">
    <location>
        <begin position="93"/>
        <end position="111"/>
    </location>
</feature>
<sequence length="132" mass="14273">MIFVQRKLTPAVDSAQGPRPSGPKDLRNPSDLSPKTFRAQDLRNQTSGPNTSGPRPQGPKTLRAPYLGPQRPRTQASGPRPQGPRPQGPKTSGPKTSGPKTLRAQDQQAHKTSGPRPSERHKGLSDSLFMKP</sequence>
<dbReference type="EMBL" id="OZ035824">
    <property type="protein sequence ID" value="CAL1591459.1"/>
    <property type="molecule type" value="Genomic_DNA"/>
</dbReference>
<proteinExistence type="predicted"/>
<evidence type="ECO:0000256" key="1">
    <source>
        <dbReference type="SAM" id="MobiDB-lite"/>
    </source>
</evidence>